<protein>
    <submittedName>
        <fullName evidence="7">Scytalone dehydratase arp1</fullName>
    </submittedName>
</protein>
<feature type="binding site" evidence="5">
    <location>
        <position position="32"/>
    </location>
    <ligand>
        <name>substrate</name>
    </ligand>
</feature>
<evidence type="ECO:0000256" key="1">
    <source>
        <dbReference type="ARBA" id="ARBA00008584"/>
    </source>
</evidence>
<keyword evidence="8" id="KW-1185">Reference proteome</keyword>
<evidence type="ECO:0000256" key="4">
    <source>
        <dbReference type="PIRSR" id="PIRSR024851-50"/>
    </source>
</evidence>
<comment type="caution">
    <text evidence="7">The sequence shown here is derived from an EMBL/GenBank/DDBJ whole genome shotgun (WGS) entry which is preliminary data.</text>
</comment>
<evidence type="ECO:0000256" key="5">
    <source>
        <dbReference type="PIRSR" id="PIRSR024851-51"/>
    </source>
</evidence>
<gene>
    <name evidence="7" type="primary">arp1_1</name>
    <name evidence="7" type="ORF">LSUE1_G004100</name>
</gene>
<comment type="similarity">
    <text evidence="1 3">Belongs to the scytalone dehydratase family.</text>
</comment>
<feature type="binding site" evidence="5">
    <location>
        <position position="135"/>
    </location>
    <ligand>
        <name>substrate</name>
    </ligand>
</feature>
<dbReference type="PIRSF" id="PIRSF024851">
    <property type="entry name" value="SCD1"/>
    <property type="match status" value="1"/>
</dbReference>
<dbReference type="GO" id="GO:0030411">
    <property type="term" value="F:scytalone dehydratase activity"/>
    <property type="evidence" value="ECO:0007669"/>
    <property type="project" value="InterPro"/>
</dbReference>
<proteinExistence type="inferred from homology"/>
<dbReference type="EMBL" id="QGMK01000298">
    <property type="protein sequence ID" value="TVY82589.1"/>
    <property type="molecule type" value="Genomic_DNA"/>
</dbReference>
<evidence type="ECO:0000256" key="2">
    <source>
        <dbReference type="ARBA" id="ARBA00023239"/>
    </source>
</evidence>
<keyword evidence="2 3" id="KW-0456">Lyase</keyword>
<organism evidence="7 8">
    <name type="scientific">Lachnellula suecica</name>
    <dbReference type="NCBI Taxonomy" id="602035"/>
    <lineage>
        <taxon>Eukaryota</taxon>
        <taxon>Fungi</taxon>
        <taxon>Dikarya</taxon>
        <taxon>Ascomycota</taxon>
        <taxon>Pezizomycotina</taxon>
        <taxon>Leotiomycetes</taxon>
        <taxon>Helotiales</taxon>
        <taxon>Lachnaceae</taxon>
        <taxon>Lachnellula</taxon>
    </lineage>
</organism>
<dbReference type="OrthoDB" id="5281072at2759"/>
<evidence type="ECO:0000313" key="8">
    <source>
        <dbReference type="Proteomes" id="UP000469558"/>
    </source>
</evidence>
<dbReference type="InterPro" id="IPR049884">
    <property type="entry name" value="Scytalone_dh"/>
</dbReference>
<dbReference type="Gene3D" id="3.10.450.50">
    <property type="match status" value="1"/>
</dbReference>
<sequence length="180" mass="21051">MSTISFEVEGKADIQKEYIELSALVFNWGDSYDAKDWDRLRTIIAPTLKVDYRLVMDERWYWPEFAAEAFVEMVSSPGFLGDPCIKTQHLLGATWWERVSDTEVIGHHQLRAAHLCYTAPDLKQESIRGHSHATNEHYYRKVNGVWKFAGLRPTVRWNEYDFDKIFKGIDFPEHEPEAPK</sequence>
<feature type="domain" description="Scytalone dehydratase-like" evidence="6">
    <location>
        <begin position="16"/>
        <end position="167"/>
    </location>
</feature>
<dbReference type="InterPro" id="IPR004235">
    <property type="entry name" value="Scytalone_dehydratase"/>
</dbReference>
<feature type="active site" evidence="4">
    <location>
        <position position="89"/>
    </location>
</feature>
<dbReference type="GO" id="GO:0006582">
    <property type="term" value="P:melanin metabolic process"/>
    <property type="evidence" value="ECO:0007669"/>
    <property type="project" value="InterPro"/>
</dbReference>
<name>A0A8T9C9Z5_9HELO</name>
<reference evidence="7 8" key="1">
    <citation type="submission" date="2018-05" db="EMBL/GenBank/DDBJ databases">
        <title>Genome sequencing and assembly of the regulated plant pathogen Lachnellula willkommii and related sister species for the development of diagnostic species identification markers.</title>
        <authorList>
            <person name="Giroux E."/>
            <person name="Bilodeau G."/>
        </authorList>
    </citation>
    <scope>NUCLEOTIDE SEQUENCE [LARGE SCALE GENOMIC DNA]</scope>
    <source>
        <strain evidence="7 8">CBS 268.59</strain>
    </source>
</reference>
<dbReference type="Proteomes" id="UP000469558">
    <property type="component" value="Unassembled WGS sequence"/>
</dbReference>
<dbReference type="InterPro" id="IPR032710">
    <property type="entry name" value="NTF2-like_dom_sf"/>
</dbReference>
<feature type="binding site" evidence="5">
    <location>
        <position position="52"/>
    </location>
    <ligand>
        <name>substrate</name>
    </ligand>
</feature>
<evidence type="ECO:0000256" key="3">
    <source>
        <dbReference type="PIRNR" id="PIRNR024851"/>
    </source>
</evidence>
<feature type="active site" evidence="4">
    <location>
        <position position="114"/>
    </location>
</feature>
<dbReference type="SUPFAM" id="SSF54427">
    <property type="entry name" value="NTF2-like"/>
    <property type="match status" value="1"/>
</dbReference>
<evidence type="ECO:0000313" key="7">
    <source>
        <dbReference type="EMBL" id="TVY82589.1"/>
    </source>
</evidence>
<accession>A0A8T9C9Z5</accession>
<dbReference type="Pfam" id="PF02982">
    <property type="entry name" value="Scytalone_dh"/>
    <property type="match status" value="1"/>
</dbReference>
<dbReference type="AlphaFoldDB" id="A0A8T9C9Z5"/>
<evidence type="ECO:0000259" key="6">
    <source>
        <dbReference type="Pfam" id="PF02982"/>
    </source>
</evidence>